<keyword evidence="1" id="KW-0812">Transmembrane</keyword>
<keyword evidence="1" id="KW-1133">Transmembrane helix</keyword>
<keyword evidence="3" id="KW-1185">Reference proteome</keyword>
<accession>A0A140DYU1</accession>
<gene>
    <name evidence="2" type="ORF">AALO17_26840</name>
</gene>
<dbReference type="RefSeq" id="WP_158507801.1">
    <property type="nucleotide sequence ID" value="NZ_CP011391.1"/>
</dbReference>
<feature type="transmembrane region" description="Helical" evidence="1">
    <location>
        <begin position="314"/>
        <end position="334"/>
    </location>
</feature>
<keyword evidence="1" id="KW-0472">Membrane</keyword>
<protein>
    <submittedName>
        <fullName evidence="2">Uncharacterized protein</fullName>
    </submittedName>
</protein>
<feature type="transmembrane region" description="Helical" evidence="1">
    <location>
        <begin position="691"/>
        <end position="714"/>
    </location>
</feature>
<dbReference type="AlphaFoldDB" id="A0A140DYU1"/>
<feature type="transmembrane region" description="Helical" evidence="1">
    <location>
        <begin position="231"/>
        <end position="256"/>
    </location>
</feature>
<evidence type="ECO:0000313" key="3">
    <source>
        <dbReference type="Proteomes" id="UP000069771"/>
    </source>
</evidence>
<sequence length="785" mass="87092">MSIRYRHQQKAIRDWREHPVPYWGASMRSLVLLISFSLLAMALAVVLQYRNFEVHRAHQMSVYGKWTAIGFDLSRQAIDRLDNHSLVEKTGCVRMTGETMGMANEAFYDLAEFSVTGTLPQKPGETAVQRAWLDEHGLSYQLGQNITVGDEMFELCGILENYTDAWTCGSQLPEVLTAWEEDVPGESEIRILQARDNRFEYLAEAVAGTAAVLYPNTRVQFHLDPLSAENILGTLTVAVVLVCTLGGLLWIARITITGNRDSIRILKVLGMRSSAITWQMIQPLVQCSVVPSGVFLGALCILHIPLRITMSVMCMFWFTLSVFAAIVTGTVAGIQELDRQPPLQPLPKRAVGICAGLFSFARHSMTGEWKSTLQLTALISALAGLSFYALLETGASLAYQTYASQAPDFRFYNPDLASDSDLRLSLADQEKLLKDPAVETALLFFETSAAIPAAADIAPDPWLESLYLPDGTHYMGSILCFPYHTSQAVLTESLGTEAASRFEKGESVILYTGDEEGVTGSGYAAGDPAVFCWPDGTQTQTVIEAVCRRVPEDAAGTSAFPRTYLATPYLFAASPAFFKESSPVNAGVITAKGEEEASVLQTTLSSMLTRSHLRLKNMVHGKYRTLRYFQRETMISVWVLMLSATILTIFLWQLASRITRTDEQTMQQLDKAGVYDRRIRSILMLRNCMKLTIQFCGILLAVITAAIISCTWISGLDEIRRLPAALFDYSTGEPTGIWHLLKNLMLPSALAVALYTGLMLALMIKLNWLLICRKKGRMDESCLWR</sequence>
<dbReference type="EMBL" id="CP011391">
    <property type="protein sequence ID" value="AMK55818.1"/>
    <property type="molecule type" value="Genomic_DNA"/>
</dbReference>
<feature type="transmembrane region" description="Helical" evidence="1">
    <location>
        <begin position="30"/>
        <end position="49"/>
    </location>
</feature>
<name>A0A140DYU1_9FIRM</name>
<feature type="transmembrane region" description="Helical" evidence="1">
    <location>
        <begin position="635"/>
        <end position="655"/>
    </location>
</feature>
<organism evidence="2 3">
    <name type="scientific">Faecalibaculum rodentium</name>
    <dbReference type="NCBI Taxonomy" id="1702221"/>
    <lineage>
        <taxon>Bacteria</taxon>
        <taxon>Bacillati</taxon>
        <taxon>Bacillota</taxon>
        <taxon>Erysipelotrichia</taxon>
        <taxon>Erysipelotrichales</taxon>
        <taxon>Erysipelotrichaceae</taxon>
        <taxon>Faecalibaculum</taxon>
    </lineage>
</organism>
<dbReference type="Proteomes" id="UP000069771">
    <property type="component" value="Chromosome"/>
</dbReference>
<dbReference type="STRING" id="1702221.AALO17_26840"/>
<dbReference type="KEGG" id="fro:AALO17_26840"/>
<feature type="transmembrane region" description="Helical" evidence="1">
    <location>
        <begin position="749"/>
        <end position="771"/>
    </location>
</feature>
<proteinExistence type="predicted"/>
<evidence type="ECO:0000256" key="1">
    <source>
        <dbReference type="SAM" id="Phobius"/>
    </source>
</evidence>
<reference evidence="2 3" key="1">
    <citation type="journal article" date="2016" name="Gut Pathog.">
        <title>Whole genome sequencing of "Faecalibaculum rodentium" ALO17, isolated from C57BL/6J laboratory mouse feces.</title>
        <authorList>
            <person name="Lim S."/>
            <person name="Chang D.H."/>
            <person name="Ahn S."/>
            <person name="Kim B.C."/>
        </authorList>
    </citation>
    <scope>NUCLEOTIDE SEQUENCE [LARGE SCALE GENOMIC DNA]</scope>
    <source>
        <strain evidence="2 3">Alo17</strain>
    </source>
</reference>
<evidence type="ECO:0000313" key="2">
    <source>
        <dbReference type="EMBL" id="AMK55818.1"/>
    </source>
</evidence>
<dbReference type="GeneID" id="78479159"/>